<protein>
    <submittedName>
        <fullName evidence="9">Protein kinase</fullName>
    </submittedName>
</protein>
<dbReference type="PROSITE" id="PS50011">
    <property type="entry name" value="PROTEIN_KINASE_DOM"/>
    <property type="match status" value="1"/>
</dbReference>
<evidence type="ECO:0000256" key="5">
    <source>
        <dbReference type="PROSITE-ProRule" id="PRU10141"/>
    </source>
</evidence>
<name>C5BU14_TERTT</name>
<proteinExistence type="predicted"/>
<organism evidence="9 10">
    <name type="scientific">Teredinibacter turnerae (strain ATCC 39867 / T7901)</name>
    <dbReference type="NCBI Taxonomy" id="377629"/>
    <lineage>
        <taxon>Bacteria</taxon>
        <taxon>Pseudomonadati</taxon>
        <taxon>Pseudomonadota</taxon>
        <taxon>Gammaproteobacteria</taxon>
        <taxon>Cellvibrionales</taxon>
        <taxon>Cellvibrionaceae</taxon>
        <taxon>Teredinibacter</taxon>
    </lineage>
</organism>
<dbReference type="Gene3D" id="1.10.510.10">
    <property type="entry name" value="Transferase(Phosphotransferase) domain 1"/>
    <property type="match status" value="1"/>
</dbReference>
<evidence type="ECO:0000256" key="3">
    <source>
        <dbReference type="ARBA" id="ARBA00022777"/>
    </source>
</evidence>
<evidence type="ECO:0000256" key="2">
    <source>
        <dbReference type="ARBA" id="ARBA00022741"/>
    </source>
</evidence>
<evidence type="ECO:0000256" key="7">
    <source>
        <dbReference type="SAM" id="Phobius"/>
    </source>
</evidence>
<dbReference type="Gene3D" id="3.30.200.20">
    <property type="entry name" value="Phosphorylase Kinase, domain 1"/>
    <property type="match status" value="1"/>
</dbReference>
<sequence>MDNQDNKDSKTPATSPGKKPLEAPSDATVIKRAEPSRAPAQEGDDKTRIAKNVRQQKHINAALQKKTTPQAPPADKTRLQSRRPAVNIEPKKAAPSDKTSIRSSGPQAQGDKTQFNPRARATGQMQAKPARSRAEGGRALEPGQPAKKASGGAVPTLKNRFIFEEMLGAGGMGMVYKAKDMLKVEAQDRDPFVAIKVLGDEFKSHPEAFIALQRESRKTQQIAHPNIVNVFDFDKDGDTVFMTMEFLDGKPLDKLISQYKATGLPESEVWQILEGISAALIYAHGQNIIHSDFKPGNIFVTHKGLAKVFDFGIARAVAATESHEDDPEDRTVFDAGSLGALTPAYASKEMLEGLEPDVRDDIYALGCIAYEMFTGRHPFDRVHANEAARLGLKPERIPQLTKAQWRAIEKCLAFEREDRVESVEEFWRLMTQKRQSYIKLGIVITVFAGLFSALGYLYYLEKQTPQIDTENVRSQIEMKLRIEQHQNNIVNLTAAAEFSKGWEAEIWSEVQALAALLGSDDTWLTEATQSIYLAYLQAIEQRIADEDLPTAERLINNAPRYAGDLTLLEKLQTSYAEVEAAIAERVAAEEERARRKS</sequence>
<dbReference type="GO" id="GO:0004674">
    <property type="term" value="F:protein serine/threonine kinase activity"/>
    <property type="evidence" value="ECO:0007669"/>
    <property type="project" value="TreeGrafter"/>
</dbReference>
<feature type="compositionally biased region" description="Basic and acidic residues" evidence="6">
    <location>
        <begin position="1"/>
        <end position="10"/>
    </location>
</feature>
<dbReference type="KEGG" id="ttu:TERTU_1667"/>
<dbReference type="PANTHER" id="PTHR43289:SF6">
    <property type="entry name" value="SERINE_THREONINE-PROTEIN KINASE NEKL-3"/>
    <property type="match status" value="1"/>
</dbReference>
<dbReference type="Proteomes" id="UP000009080">
    <property type="component" value="Chromosome"/>
</dbReference>
<accession>C5BU14</accession>
<dbReference type="STRING" id="377629.TERTU_1667"/>
<keyword evidence="10" id="KW-1185">Reference proteome</keyword>
<feature type="region of interest" description="Disordered" evidence="6">
    <location>
        <begin position="1"/>
        <end position="152"/>
    </location>
</feature>
<evidence type="ECO:0000259" key="8">
    <source>
        <dbReference type="PROSITE" id="PS50011"/>
    </source>
</evidence>
<dbReference type="RefSeq" id="WP_015819975.1">
    <property type="nucleotide sequence ID" value="NC_012997.1"/>
</dbReference>
<dbReference type="SUPFAM" id="SSF56112">
    <property type="entry name" value="Protein kinase-like (PK-like)"/>
    <property type="match status" value="1"/>
</dbReference>
<dbReference type="Pfam" id="PF00069">
    <property type="entry name" value="Pkinase"/>
    <property type="match status" value="1"/>
</dbReference>
<dbReference type="PROSITE" id="PS00107">
    <property type="entry name" value="PROTEIN_KINASE_ATP"/>
    <property type="match status" value="1"/>
</dbReference>
<feature type="transmembrane region" description="Helical" evidence="7">
    <location>
        <begin position="437"/>
        <end position="459"/>
    </location>
</feature>
<dbReference type="eggNOG" id="COG0515">
    <property type="taxonomic scope" value="Bacteria"/>
</dbReference>
<keyword evidence="7" id="KW-1133">Transmembrane helix</keyword>
<keyword evidence="2 5" id="KW-0547">Nucleotide-binding</keyword>
<keyword evidence="4 5" id="KW-0067">ATP-binding</keyword>
<evidence type="ECO:0000256" key="6">
    <source>
        <dbReference type="SAM" id="MobiDB-lite"/>
    </source>
</evidence>
<dbReference type="AlphaFoldDB" id="C5BU14"/>
<dbReference type="InterPro" id="IPR017441">
    <property type="entry name" value="Protein_kinase_ATP_BS"/>
</dbReference>
<feature type="domain" description="Protein kinase" evidence="8">
    <location>
        <begin position="161"/>
        <end position="438"/>
    </location>
</feature>
<keyword evidence="7" id="KW-0472">Membrane</keyword>
<dbReference type="PANTHER" id="PTHR43289">
    <property type="entry name" value="MITOGEN-ACTIVATED PROTEIN KINASE KINASE KINASE 20-RELATED"/>
    <property type="match status" value="1"/>
</dbReference>
<dbReference type="InterPro" id="IPR008271">
    <property type="entry name" value="Ser/Thr_kinase_AS"/>
</dbReference>
<dbReference type="EMBL" id="CP001614">
    <property type="protein sequence ID" value="ACR13860.1"/>
    <property type="molecule type" value="Genomic_DNA"/>
</dbReference>
<gene>
    <name evidence="9" type="ordered locus">TERTU_1667</name>
</gene>
<evidence type="ECO:0000313" key="9">
    <source>
        <dbReference type="EMBL" id="ACR13860.1"/>
    </source>
</evidence>
<dbReference type="PROSITE" id="PS00108">
    <property type="entry name" value="PROTEIN_KINASE_ST"/>
    <property type="match status" value="1"/>
</dbReference>
<reference evidence="9 10" key="1">
    <citation type="journal article" date="2009" name="PLoS ONE">
        <title>The complete genome of Teredinibacter turnerae T7901: an intracellular endosymbiont of marine wood-boring bivalves (shipworms).</title>
        <authorList>
            <person name="Yang J.C."/>
            <person name="Madupu R."/>
            <person name="Durkin A.S."/>
            <person name="Ekborg N.A."/>
            <person name="Pedamallu C.S."/>
            <person name="Hostetler J.B."/>
            <person name="Radune D."/>
            <person name="Toms B.S."/>
            <person name="Henrissat B."/>
            <person name="Coutinho P.M."/>
            <person name="Schwarz S."/>
            <person name="Field L."/>
            <person name="Trindade-Silva A.E."/>
            <person name="Soares C.A.G."/>
            <person name="Elshahawi S."/>
            <person name="Hanora A."/>
            <person name="Schmidt E.W."/>
            <person name="Haygood M.G."/>
            <person name="Posfai J."/>
            <person name="Benner J."/>
            <person name="Madinger C."/>
            <person name="Nove J."/>
            <person name="Anton B."/>
            <person name="Chaudhary K."/>
            <person name="Foster J."/>
            <person name="Holman A."/>
            <person name="Kumar S."/>
            <person name="Lessard P.A."/>
            <person name="Luyten Y.A."/>
            <person name="Slatko B."/>
            <person name="Wood N."/>
            <person name="Wu B."/>
            <person name="Teplitski M."/>
            <person name="Mougous J.D."/>
            <person name="Ward N."/>
            <person name="Eisen J.A."/>
            <person name="Badger J.H."/>
            <person name="Distel D.L."/>
        </authorList>
    </citation>
    <scope>NUCLEOTIDE SEQUENCE [LARGE SCALE GENOMIC DNA]</scope>
    <source>
        <strain evidence="10">ATCC 39867 / T7901</strain>
    </source>
</reference>
<evidence type="ECO:0000256" key="4">
    <source>
        <dbReference type="ARBA" id="ARBA00022840"/>
    </source>
</evidence>
<feature type="binding site" evidence="5">
    <location>
        <position position="196"/>
    </location>
    <ligand>
        <name>ATP</name>
        <dbReference type="ChEBI" id="CHEBI:30616"/>
    </ligand>
</feature>
<keyword evidence="1" id="KW-0808">Transferase</keyword>
<evidence type="ECO:0000313" key="10">
    <source>
        <dbReference type="Proteomes" id="UP000009080"/>
    </source>
</evidence>
<dbReference type="CDD" id="cd14014">
    <property type="entry name" value="STKc_PknB_like"/>
    <property type="match status" value="1"/>
</dbReference>
<dbReference type="InterPro" id="IPR000719">
    <property type="entry name" value="Prot_kinase_dom"/>
</dbReference>
<feature type="compositionally biased region" description="Polar residues" evidence="6">
    <location>
        <begin position="97"/>
        <end position="116"/>
    </location>
</feature>
<dbReference type="GO" id="GO:0005524">
    <property type="term" value="F:ATP binding"/>
    <property type="evidence" value="ECO:0007669"/>
    <property type="project" value="UniProtKB-UniRule"/>
</dbReference>
<dbReference type="InterPro" id="IPR011009">
    <property type="entry name" value="Kinase-like_dom_sf"/>
</dbReference>
<keyword evidence="7" id="KW-0812">Transmembrane</keyword>
<keyword evidence="3 9" id="KW-0418">Kinase</keyword>
<dbReference type="HOGENOM" id="CLU_457021_0_0_6"/>
<evidence type="ECO:0000256" key="1">
    <source>
        <dbReference type="ARBA" id="ARBA00022679"/>
    </source>
</evidence>